<evidence type="ECO:0000313" key="1">
    <source>
        <dbReference type="EMBL" id="KAH7941183.1"/>
    </source>
</evidence>
<dbReference type="EMBL" id="CM023476">
    <property type="protein sequence ID" value="KAH7941183.1"/>
    <property type="molecule type" value="Genomic_DNA"/>
</dbReference>
<dbReference type="Proteomes" id="UP000821865">
    <property type="component" value="Chromosome 7"/>
</dbReference>
<sequence>MTNESDVRVRVGSPSLFCYKLVPKPTLSSGPRVPAMEQLRAKRSFVRRAITKAISTIDALLSDWATPVRVLHHHLELVFAKQAELVEFDRAMQETRTDAVLEAELTAFEYEQKKALPPELSSILYRQRLKEASLSNHDDTAAVTEDKSQQVKHLMTFLRIQVEAREESNLDQASSSASQRLHQRESRPLELNPPSAAALSIEVRTPYTRPCLLCNASDHTHECSTSLTSEETRRKLQARRRCFRCAKRNDVATEFRSARNLQCAHCAGQHLTSLCNASTPSHEQSKRLGNVSAPSVQRARESVSIDTPPRATSVSTSGTGLMPVFLQIGRAWAVRPARSILLRFLLDTGSQRTFVRRDVGRTLNCLVQSVERLTLFTFGKTHRPVTLICNRVSVTLRSQHSTNELTIDALEVPKISAVTSPPVDGAIITIMTHHDLVPTDARSEAKSFREDEISILIGSDFYWDVVTGHIARLSPQVTAVETRFGWTVQGTLHDFSQDSTVKSMSLVFGTGEPPSDDAPTNTSMTIRNYVKTQVHKRRPSGMNAGAQRSSGDQNKRKHTYCINATSSHKGVCDGCHCRCGNESKCE</sequence>
<organism evidence="1 2">
    <name type="scientific">Dermacentor silvarum</name>
    <name type="common">Tick</name>
    <dbReference type="NCBI Taxonomy" id="543639"/>
    <lineage>
        <taxon>Eukaryota</taxon>
        <taxon>Metazoa</taxon>
        <taxon>Ecdysozoa</taxon>
        <taxon>Arthropoda</taxon>
        <taxon>Chelicerata</taxon>
        <taxon>Arachnida</taxon>
        <taxon>Acari</taxon>
        <taxon>Parasitiformes</taxon>
        <taxon>Ixodida</taxon>
        <taxon>Ixodoidea</taxon>
        <taxon>Ixodidae</taxon>
        <taxon>Rhipicephalinae</taxon>
        <taxon>Dermacentor</taxon>
    </lineage>
</organism>
<gene>
    <name evidence="1" type="ORF">HPB49_010813</name>
</gene>
<evidence type="ECO:0000313" key="2">
    <source>
        <dbReference type="Proteomes" id="UP000821865"/>
    </source>
</evidence>
<keyword evidence="2" id="KW-1185">Reference proteome</keyword>
<protein>
    <submittedName>
        <fullName evidence="1">Uncharacterized protein</fullName>
    </submittedName>
</protein>
<name>A0ACB8CEK9_DERSI</name>
<accession>A0ACB8CEK9</accession>
<comment type="caution">
    <text evidence="1">The sequence shown here is derived from an EMBL/GenBank/DDBJ whole genome shotgun (WGS) entry which is preliminary data.</text>
</comment>
<proteinExistence type="predicted"/>
<reference evidence="1" key="1">
    <citation type="submission" date="2020-05" db="EMBL/GenBank/DDBJ databases">
        <title>Large-scale comparative analyses of tick genomes elucidate their genetic diversity and vector capacities.</title>
        <authorList>
            <person name="Jia N."/>
            <person name="Wang J."/>
            <person name="Shi W."/>
            <person name="Du L."/>
            <person name="Sun Y."/>
            <person name="Zhan W."/>
            <person name="Jiang J."/>
            <person name="Wang Q."/>
            <person name="Zhang B."/>
            <person name="Ji P."/>
            <person name="Sakyi L.B."/>
            <person name="Cui X."/>
            <person name="Yuan T."/>
            <person name="Jiang B."/>
            <person name="Yang W."/>
            <person name="Lam T.T.-Y."/>
            <person name="Chang Q."/>
            <person name="Ding S."/>
            <person name="Wang X."/>
            <person name="Zhu J."/>
            <person name="Ruan X."/>
            <person name="Zhao L."/>
            <person name="Wei J."/>
            <person name="Que T."/>
            <person name="Du C."/>
            <person name="Cheng J."/>
            <person name="Dai P."/>
            <person name="Han X."/>
            <person name="Huang E."/>
            <person name="Gao Y."/>
            <person name="Liu J."/>
            <person name="Shao H."/>
            <person name="Ye R."/>
            <person name="Li L."/>
            <person name="Wei W."/>
            <person name="Wang X."/>
            <person name="Wang C."/>
            <person name="Yang T."/>
            <person name="Huo Q."/>
            <person name="Li W."/>
            <person name="Guo W."/>
            <person name="Chen H."/>
            <person name="Zhou L."/>
            <person name="Ni X."/>
            <person name="Tian J."/>
            <person name="Zhou Y."/>
            <person name="Sheng Y."/>
            <person name="Liu T."/>
            <person name="Pan Y."/>
            <person name="Xia L."/>
            <person name="Li J."/>
            <person name="Zhao F."/>
            <person name="Cao W."/>
        </authorList>
    </citation>
    <scope>NUCLEOTIDE SEQUENCE</scope>
    <source>
        <strain evidence="1">Dsil-2018</strain>
    </source>
</reference>